<evidence type="ECO:0000259" key="4">
    <source>
        <dbReference type="Pfam" id="PF06925"/>
    </source>
</evidence>
<keyword evidence="3" id="KW-0808">Transferase</keyword>
<dbReference type="SUPFAM" id="SSF53756">
    <property type="entry name" value="UDP-Glycosyltransferase/glycogen phosphorylase"/>
    <property type="match status" value="1"/>
</dbReference>
<dbReference type="PANTHER" id="PTHR43025:SF3">
    <property type="entry name" value="MONOGALACTOSYLDIACYLGLYCEROL SYNTHASE 1, CHLOROPLASTIC"/>
    <property type="match status" value="1"/>
</dbReference>
<dbReference type="Proteomes" id="UP001056035">
    <property type="component" value="Chromosome"/>
</dbReference>
<proteinExistence type="inferred from homology"/>
<gene>
    <name evidence="5" type="ORF">NBH00_20580</name>
</gene>
<dbReference type="InterPro" id="IPR050519">
    <property type="entry name" value="Glycosyltransf_28_UgtP"/>
</dbReference>
<dbReference type="PANTHER" id="PTHR43025">
    <property type="entry name" value="MONOGALACTOSYLDIACYLGLYCEROL SYNTHASE"/>
    <property type="match status" value="1"/>
</dbReference>
<evidence type="ECO:0000256" key="1">
    <source>
        <dbReference type="ARBA" id="ARBA00006962"/>
    </source>
</evidence>
<dbReference type="EMBL" id="CP098502">
    <property type="protein sequence ID" value="UTI63727.1"/>
    <property type="molecule type" value="Genomic_DNA"/>
</dbReference>
<keyword evidence="6" id="KW-1185">Reference proteome</keyword>
<evidence type="ECO:0000256" key="3">
    <source>
        <dbReference type="ARBA" id="ARBA00022679"/>
    </source>
</evidence>
<dbReference type="Gene3D" id="3.40.50.2000">
    <property type="entry name" value="Glycogen Phosphorylase B"/>
    <property type="match status" value="1"/>
</dbReference>
<evidence type="ECO:0000256" key="2">
    <source>
        <dbReference type="ARBA" id="ARBA00022676"/>
    </source>
</evidence>
<evidence type="ECO:0000313" key="6">
    <source>
        <dbReference type="Proteomes" id="UP001056035"/>
    </source>
</evidence>
<dbReference type="RefSeq" id="WP_254570449.1">
    <property type="nucleotide sequence ID" value="NZ_CP098502.1"/>
</dbReference>
<evidence type="ECO:0000313" key="5">
    <source>
        <dbReference type="EMBL" id="UTI63727.1"/>
    </source>
</evidence>
<organism evidence="5 6">
    <name type="scientific">Paraconexibacter antarcticus</name>
    <dbReference type="NCBI Taxonomy" id="2949664"/>
    <lineage>
        <taxon>Bacteria</taxon>
        <taxon>Bacillati</taxon>
        <taxon>Actinomycetota</taxon>
        <taxon>Thermoleophilia</taxon>
        <taxon>Solirubrobacterales</taxon>
        <taxon>Paraconexibacteraceae</taxon>
        <taxon>Paraconexibacter</taxon>
    </lineage>
</organism>
<sequence length="351" mass="35709">MPRVLVVTADIGAGHDLPAARLREALAARGASVEVVDGLDLIGGLLRRLVRDGIEERLLAAPDAYDWQYRLLVRPRARRAASRIAGALGGPALLGAAAAADVVVSTYPGTTEILGRLRAAGRLRTPVVSAITDLSALWGWAHPGVDLHLLVHPESAGEVRWIAGPGARTITVRGLSDAGFEAPPPAAEARRALGLPRDGPVVAVSGGGWGVGDVGGAVAVARGRGAQAVVLCGTNEPLRRRMDAAGAGVHALGFTDRMPEVLAAADVLVHGTAGLTVLEALVCGTRPISYGWGVGHIRVNNRAYAATGLAQVAADAGALAVALDGALAAPLAPDPGYAQRPHAADAVLGLL</sequence>
<keyword evidence="2" id="KW-0328">Glycosyltransferase</keyword>
<name>A0ABY5DRM2_9ACTN</name>
<reference evidence="5 6" key="1">
    <citation type="submission" date="2022-06" db="EMBL/GenBank/DDBJ databases">
        <title>Paraconexibacter antarcticus.</title>
        <authorList>
            <person name="Kim C.S."/>
        </authorList>
    </citation>
    <scope>NUCLEOTIDE SEQUENCE [LARGE SCALE GENOMIC DNA]</scope>
    <source>
        <strain evidence="5 6">02-257</strain>
    </source>
</reference>
<comment type="similarity">
    <text evidence="1">Belongs to the glycosyltransferase 28 family.</text>
</comment>
<dbReference type="Pfam" id="PF06925">
    <property type="entry name" value="MGDG_synth"/>
    <property type="match status" value="1"/>
</dbReference>
<protein>
    <recommendedName>
        <fullName evidence="4">Diacylglycerol glucosyltransferase N-terminal domain-containing protein</fullName>
    </recommendedName>
</protein>
<feature type="domain" description="Diacylglycerol glucosyltransferase N-terminal" evidence="4">
    <location>
        <begin position="99"/>
        <end position="160"/>
    </location>
</feature>
<dbReference type="InterPro" id="IPR009695">
    <property type="entry name" value="Diacylglyc_glucosyltr_N"/>
</dbReference>
<accession>A0ABY5DRM2</accession>